<name>A0A1E4SQF3_9ASCO</name>
<dbReference type="PANTHER" id="PTHR33875:SF2">
    <property type="entry name" value="ACR183CP"/>
    <property type="match status" value="1"/>
</dbReference>
<dbReference type="Gene3D" id="3.40.30.10">
    <property type="entry name" value="Glutaredoxin"/>
    <property type="match status" value="1"/>
</dbReference>
<keyword evidence="2" id="KW-1185">Reference proteome</keyword>
<gene>
    <name evidence="1" type="ORF">CANTADRAFT_119130</name>
</gene>
<dbReference type="Proteomes" id="UP000094285">
    <property type="component" value="Unassembled WGS sequence"/>
</dbReference>
<protein>
    <submittedName>
        <fullName evidence="1">Uncharacterized protein</fullName>
    </submittedName>
</protein>
<evidence type="ECO:0000313" key="1">
    <source>
        <dbReference type="EMBL" id="ODV81725.1"/>
    </source>
</evidence>
<dbReference type="InterPro" id="IPR036249">
    <property type="entry name" value="Thioredoxin-like_sf"/>
</dbReference>
<evidence type="ECO:0000313" key="2">
    <source>
        <dbReference type="Proteomes" id="UP000094285"/>
    </source>
</evidence>
<dbReference type="PANTHER" id="PTHR33875">
    <property type="entry name" value="OS09G0542200 PROTEIN"/>
    <property type="match status" value="1"/>
</dbReference>
<organism evidence="1 2">
    <name type="scientific">Suhomyces tanzawaensis NRRL Y-17324</name>
    <dbReference type="NCBI Taxonomy" id="984487"/>
    <lineage>
        <taxon>Eukaryota</taxon>
        <taxon>Fungi</taxon>
        <taxon>Dikarya</taxon>
        <taxon>Ascomycota</taxon>
        <taxon>Saccharomycotina</taxon>
        <taxon>Pichiomycetes</taxon>
        <taxon>Debaryomycetaceae</taxon>
        <taxon>Suhomyces</taxon>
    </lineage>
</organism>
<accession>A0A1E4SQF3</accession>
<dbReference type="GeneID" id="30980347"/>
<dbReference type="SUPFAM" id="SSF52833">
    <property type="entry name" value="Thioredoxin-like"/>
    <property type="match status" value="1"/>
</dbReference>
<dbReference type="OrthoDB" id="37297at2759"/>
<dbReference type="RefSeq" id="XP_020066847.1">
    <property type="nucleotide sequence ID" value="XM_020206210.1"/>
</dbReference>
<dbReference type="AlphaFoldDB" id="A0A1E4SQF3"/>
<reference evidence="2" key="1">
    <citation type="submission" date="2016-05" db="EMBL/GenBank/DDBJ databases">
        <title>Comparative genomics of biotechnologically important yeasts.</title>
        <authorList>
            <consortium name="DOE Joint Genome Institute"/>
            <person name="Riley R."/>
            <person name="Haridas S."/>
            <person name="Wolfe K.H."/>
            <person name="Lopes M.R."/>
            <person name="Hittinger C.T."/>
            <person name="Goker M."/>
            <person name="Salamov A."/>
            <person name="Wisecaver J."/>
            <person name="Long T.M."/>
            <person name="Aerts A.L."/>
            <person name="Barry K."/>
            <person name="Choi C."/>
            <person name="Clum A."/>
            <person name="Coughlan A.Y."/>
            <person name="Deshpande S."/>
            <person name="Douglass A.P."/>
            <person name="Hanson S.J."/>
            <person name="Klenk H.-P."/>
            <person name="Labutti K."/>
            <person name="Lapidus A."/>
            <person name="Lindquist E."/>
            <person name="Lipzen A."/>
            <person name="Meier-Kolthoff J.P."/>
            <person name="Ohm R.A."/>
            <person name="Otillar R.P."/>
            <person name="Pangilinan J."/>
            <person name="Peng Y."/>
            <person name="Rokas A."/>
            <person name="Rosa C.A."/>
            <person name="Scheuner C."/>
            <person name="Sibirny A.A."/>
            <person name="Slot J.C."/>
            <person name="Stielow J.B."/>
            <person name="Sun H."/>
            <person name="Kurtzman C.P."/>
            <person name="Blackwell M."/>
            <person name="Grigoriev I.V."/>
            <person name="Jeffries T.W."/>
        </authorList>
    </citation>
    <scope>NUCLEOTIDE SEQUENCE [LARGE SCALE GENOMIC DNA]</scope>
    <source>
        <strain evidence="2">NRRL Y-17324</strain>
    </source>
</reference>
<dbReference type="EMBL" id="KV453909">
    <property type="protein sequence ID" value="ODV81725.1"/>
    <property type="molecule type" value="Genomic_DNA"/>
</dbReference>
<proteinExistence type="predicted"/>
<dbReference type="STRING" id="984487.A0A1E4SQF3"/>
<sequence>MISPKYYTHYYYAFKQLSAKSAADAPHVINLYLDYTCPFSAKLFGKLYNSVIPKLHEKHPNKFQFVFVNVIQPWHPNATLAFEFALVAAGLLAEKTPEEANKTYWALSSTLFKNALQFQDSYNVDLNRNEIYEQLYEIVAKELELPFSKSEILDKLQIKPNKVDVTNAGNGATAAGKYFTKYLRGVGVHVTPTVSVDGIVDNSVSSGSEIDELVKVFEAHL</sequence>